<dbReference type="PROSITE" id="PS51257">
    <property type="entry name" value="PROKAR_LIPOPROTEIN"/>
    <property type="match status" value="1"/>
</dbReference>
<feature type="region of interest" description="Disordered" evidence="1">
    <location>
        <begin position="43"/>
        <end position="77"/>
    </location>
</feature>
<accession>A0A5D0CRV9</accession>
<dbReference type="SUPFAM" id="SSF54001">
    <property type="entry name" value="Cysteine proteinases"/>
    <property type="match status" value="1"/>
</dbReference>
<comment type="caution">
    <text evidence="3">The sequence shown here is derived from an EMBL/GenBank/DDBJ whole genome shotgun (WGS) entry which is preliminary data.</text>
</comment>
<evidence type="ECO:0000313" key="4">
    <source>
        <dbReference type="Proteomes" id="UP000325218"/>
    </source>
</evidence>
<dbReference type="Pfam" id="PF01841">
    <property type="entry name" value="Transglut_core"/>
    <property type="match status" value="1"/>
</dbReference>
<proteinExistence type="predicted"/>
<dbReference type="OrthoDB" id="9788327at2"/>
<dbReference type="Proteomes" id="UP000325218">
    <property type="component" value="Unassembled WGS sequence"/>
</dbReference>
<feature type="compositionally biased region" description="Basic and acidic residues" evidence="1">
    <location>
        <begin position="43"/>
        <end position="54"/>
    </location>
</feature>
<evidence type="ECO:0000256" key="1">
    <source>
        <dbReference type="SAM" id="MobiDB-lite"/>
    </source>
</evidence>
<evidence type="ECO:0000259" key="2">
    <source>
        <dbReference type="SMART" id="SM00460"/>
    </source>
</evidence>
<dbReference type="RefSeq" id="WP_148451328.1">
    <property type="nucleotide sequence ID" value="NZ_VSDO01000002.1"/>
</dbReference>
<feature type="domain" description="Transglutaminase-like" evidence="2">
    <location>
        <begin position="641"/>
        <end position="697"/>
    </location>
</feature>
<feature type="compositionally biased region" description="Basic and acidic residues" evidence="1">
    <location>
        <begin position="61"/>
        <end position="70"/>
    </location>
</feature>
<dbReference type="InterPro" id="IPR002931">
    <property type="entry name" value="Transglutaminase-like"/>
</dbReference>
<dbReference type="PANTHER" id="PTHR46333">
    <property type="entry name" value="CYTOKINESIS PROTEIN 3"/>
    <property type="match status" value="1"/>
</dbReference>
<keyword evidence="4" id="KW-1185">Reference proteome</keyword>
<dbReference type="InterPro" id="IPR038765">
    <property type="entry name" value="Papain-like_cys_pep_sf"/>
</dbReference>
<reference evidence="3 4" key="1">
    <citation type="submission" date="2019-08" db="EMBL/GenBank/DDBJ databases">
        <title>Genome sequencing of Paenibacillus faecis DSM 23593(T).</title>
        <authorList>
            <person name="Kook J.-K."/>
            <person name="Park S.-N."/>
            <person name="Lim Y.K."/>
        </authorList>
    </citation>
    <scope>NUCLEOTIDE SEQUENCE [LARGE SCALE GENOMIC DNA]</scope>
    <source>
        <strain evidence="3 4">DSM 23593</strain>
    </source>
</reference>
<dbReference type="InterPro" id="IPR052557">
    <property type="entry name" value="CAP/Cytokinesis_protein"/>
</dbReference>
<organism evidence="3 4">
    <name type="scientific">Paenibacillus faecis</name>
    <dbReference type="NCBI Taxonomy" id="862114"/>
    <lineage>
        <taxon>Bacteria</taxon>
        <taxon>Bacillati</taxon>
        <taxon>Bacillota</taxon>
        <taxon>Bacilli</taxon>
        <taxon>Bacillales</taxon>
        <taxon>Paenibacillaceae</taxon>
        <taxon>Paenibacillus</taxon>
    </lineage>
</organism>
<dbReference type="GO" id="GO:0005737">
    <property type="term" value="C:cytoplasm"/>
    <property type="evidence" value="ECO:0007669"/>
    <property type="project" value="TreeGrafter"/>
</dbReference>
<evidence type="ECO:0000313" key="3">
    <source>
        <dbReference type="EMBL" id="TYA12726.1"/>
    </source>
</evidence>
<dbReference type="Gene3D" id="3.10.620.30">
    <property type="match status" value="1"/>
</dbReference>
<protein>
    <submittedName>
        <fullName evidence="3">Transglutaminase domain-containing protein</fullName>
    </submittedName>
</protein>
<gene>
    <name evidence="3" type="ORF">FRY98_08410</name>
</gene>
<dbReference type="PANTHER" id="PTHR46333:SF2">
    <property type="entry name" value="CYTOKINESIS PROTEIN 3"/>
    <property type="match status" value="1"/>
</dbReference>
<sequence length="819" mass="92719">MHGLAWRKLGFVILCCWILAGCQWADRMAEDLVRETAAILQPIKEKANAPETKPEQSTQETRPEPKRNADSEAAPITGNLTVADLKNKYSSAHAEIRGPASLARVEPDEHFYITFKTFFGEELRPEDIVSVHTDPKVLPESRVDYRAEFAEEANSGSRVVLSPSLYGVLTSNYTYRAGENMWGNAPKYYIRINYDMNSAKPVHLDSPIVVPFTVKSALPAPKVAAQIDGEGRLKLTWNPVEGAEVYHIYNDMAGLAGEGKKQLPKTGAEEGFKDNYPILIGVTTHTEFDDFMMDGKGGLSYFSSRDRVSSQNLMVSGNYYVTAVRGKSESNFSETVQTYPLLEKLPSRLTKEASNRLLGFRSLDDLPEKVDVENVDGSVTSRRIVYDTARLSSPDEGEASDRLYYRVLGTALRGWLSFYDRPTDREIRMLESRQESVPEAELEAFLLDDETSSEPQIEVKTWKERFPEENKGTTERKRWDRQLVPDPPILKQVNIHADSALEEYLARFMIDGQRKIPLRAFPEAEDEDQLFDALNKVYYQNPMILGVKSYRYSYFSESLIVNYHDSQRTIKEKQAETLKAARLILSSMIKEGMTDEDKRLAIYDYLNDNAVYDDEAYKNSKAHDFEYVDDQFSDAYTPYGVLVKQKGVCMSYAYAFKLLGDLAGLESIVVTGTLDDIPHAWNKVRIGEDWLNVDATNGATNAGVPYFLYNASDQLAEKLKFHFDEDYVLDSELSDYAGKSNSRDYYVSHGLEAKTLAEFKKKLAAGLQRGDEVISLRVASNLDEDDLMEAASDTFYQISPELAESADYYEMENYVVIYP</sequence>
<dbReference type="SMART" id="SM00460">
    <property type="entry name" value="TGc"/>
    <property type="match status" value="1"/>
</dbReference>
<dbReference type="EMBL" id="VSDO01000002">
    <property type="protein sequence ID" value="TYA12726.1"/>
    <property type="molecule type" value="Genomic_DNA"/>
</dbReference>
<dbReference type="AlphaFoldDB" id="A0A5D0CRV9"/>
<name>A0A5D0CRV9_9BACL</name>